<keyword evidence="2" id="KW-0371">Homeobox</keyword>
<accession>A0AAN9PLT6</accession>
<reference evidence="4 5" key="1">
    <citation type="submission" date="2024-01" db="EMBL/GenBank/DDBJ databases">
        <title>The genomes of 5 underutilized Papilionoideae crops provide insights into root nodulation and disease resistance.</title>
        <authorList>
            <person name="Yuan L."/>
        </authorList>
    </citation>
    <scope>NUCLEOTIDE SEQUENCE [LARGE SCALE GENOMIC DNA]</scope>
    <source>
        <strain evidence="4">LY-2023</strain>
        <tissue evidence="4">Leaf</tissue>
    </source>
</reference>
<dbReference type="Gene3D" id="1.10.10.60">
    <property type="entry name" value="Homeodomain-like"/>
    <property type="match status" value="1"/>
</dbReference>
<proteinExistence type="predicted"/>
<evidence type="ECO:0000313" key="5">
    <source>
        <dbReference type="Proteomes" id="UP001359559"/>
    </source>
</evidence>
<keyword evidence="5" id="KW-1185">Reference proteome</keyword>
<dbReference type="GO" id="GO:0003677">
    <property type="term" value="F:DNA binding"/>
    <property type="evidence" value="ECO:0007669"/>
    <property type="project" value="UniProtKB-KW"/>
</dbReference>
<evidence type="ECO:0000256" key="3">
    <source>
        <dbReference type="ARBA" id="ARBA00023242"/>
    </source>
</evidence>
<name>A0AAN9PLT6_CLITE</name>
<sequence>MIHHNAWRTQRGLPERSVSVLRAWLFENFLHLYSKDSDKHMLAKQTGLTCTQHQTPVSSNLRGASATRLRQEMASSAEPEVTMKPCLIPDVWTLDTLKYWHFDF</sequence>
<dbReference type="EMBL" id="JAYKXN010000003">
    <property type="protein sequence ID" value="KAK7302916.1"/>
    <property type="molecule type" value="Genomic_DNA"/>
</dbReference>
<keyword evidence="3" id="KW-0539">Nucleus</keyword>
<evidence type="ECO:0000256" key="1">
    <source>
        <dbReference type="ARBA" id="ARBA00023125"/>
    </source>
</evidence>
<evidence type="ECO:0008006" key="6">
    <source>
        <dbReference type="Google" id="ProtNLM"/>
    </source>
</evidence>
<keyword evidence="1" id="KW-0238">DNA-binding</keyword>
<protein>
    <recommendedName>
        <fullName evidence="6">Transcription factor</fullName>
    </recommendedName>
</protein>
<dbReference type="Proteomes" id="UP001359559">
    <property type="component" value="Unassembled WGS sequence"/>
</dbReference>
<dbReference type="PANTHER" id="PTHR11850">
    <property type="entry name" value="HOMEOBOX PROTEIN TRANSCRIPTION FACTORS"/>
    <property type="match status" value="1"/>
</dbReference>
<comment type="caution">
    <text evidence="4">The sequence shown here is derived from an EMBL/GenBank/DDBJ whole genome shotgun (WGS) entry which is preliminary data.</text>
</comment>
<gene>
    <name evidence="4" type="ORF">RJT34_13813</name>
</gene>
<evidence type="ECO:0000313" key="4">
    <source>
        <dbReference type="EMBL" id="KAK7302916.1"/>
    </source>
</evidence>
<evidence type="ECO:0000256" key="2">
    <source>
        <dbReference type="ARBA" id="ARBA00023155"/>
    </source>
</evidence>
<dbReference type="AlphaFoldDB" id="A0AAN9PLT6"/>
<dbReference type="InterPro" id="IPR050224">
    <property type="entry name" value="TALE_homeobox"/>
</dbReference>
<organism evidence="4 5">
    <name type="scientific">Clitoria ternatea</name>
    <name type="common">Butterfly pea</name>
    <dbReference type="NCBI Taxonomy" id="43366"/>
    <lineage>
        <taxon>Eukaryota</taxon>
        <taxon>Viridiplantae</taxon>
        <taxon>Streptophyta</taxon>
        <taxon>Embryophyta</taxon>
        <taxon>Tracheophyta</taxon>
        <taxon>Spermatophyta</taxon>
        <taxon>Magnoliopsida</taxon>
        <taxon>eudicotyledons</taxon>
        <taxon>Gunneridae</taxon>
        <taxon>Pentapetalae</taxon>
        <taxon>rosids</taxon>
        <taxon>fabids</taxon>
        <taxon>Fabales</taxon>
        <taxon>Fabaceae</taxon>
        <taxon>Papilionoideae</taxon>
        <taxon>50 kb inversion clade</taxon>
        <taxon>NPAAA clade</taxon>
        <taxon>indigoferoid/millettioid clade</taxon>
        <taxon>Phaseoleae</taxon>
        <taxon>Clitoria</taxon>
    </lineage>
</organism>